<dbReference type="PANTHER" id="PTHR11644:SF2">
    <property type="entry name" value="CYTIDINE DEAMINASE"/>
    <property type="match status" value="1"/>
</dbReference>
<dbReference type="FunFam" id="3.40.140.10:FF:000008">
    <property type="entry name" value="Cytidine deaminase"/>
    <property type="match status" value="1"/>
</dbReference>
<keyword evidence="8 14" id="KW-0862">Zinc</keyword>
<evidence type="ECO:0000256" key="8">
    <source>
        <dbReference type="ARBA" id="ARBA00022833"/>
    </source>
</evidence>
<evidence type="ECO:0000256" key="9">
    <source>
        <dbReference type="ARBA" id="ARBA00032005"/>
    </source>
</evidence>
<comment type="similarity">
    <text evidence="3 15">Belongs to the cytidine and deoxycytidylate deaminase family.</text>
</comment>
<feature type="binding site" evidence="14">
    <location>
        <position position="91"/>
    </location>
    <ligand>
        <name>Zn(2+)</name>
        <dbReference type="ChEBI" id="CHEBI:29105"/>
        <note>catalytic</note>
    </ligand>
</feature>
<feature type="binding site" evidence="14">
    <location>
        <position position="54"/>
    </location>
    <ligand>
        <name>Zn(2+)</name>
        <dbReference type="ChEBI" id="CHEBI:29105"/>
        <note>catalytic</note>
    </ligand>
</feature>
<evidence type="ECO:0000256" key="5">
    <source>
        <dbReference type="ARBA" id="ARBA00018266"/>
    </source>
</evidence>
<dbReference type="CDD" id="cd01283">
    <property type="entry name" value="cytidine_deaminase"/>
    <property type="match status" value="1"/>
</dbReference>
<keyword evidence="6 14" id="KW-0479">Metal-binding</keyword>
<keyword evidence="7 15" id="KW-0378">Hydrolase</keyword>
<sequence length="138" mass="15417">MRDWSFLIREALKAREAAYTPYSHFKVGAALLCGDGTIYRGGNIENASYTPTICAERVAIFQAVNQGKREFEAIAVCGGPEGGELQYCAPCGVCRQVMREFAVPKQFRILIARSPEEFKEYTLEELLPESFGPDNLKQ</sequence>
<feature type="binding site" evidence="13">
    <location>
        <begin position="43"/>
        <end position="49"/>
    </location>
    <ligand>
        <name>substrate</name>
    </ligand>
</feature>
<proteinExistence type="inferred from homology"/>
<comment type="caution">
    <text evidence="17">The sequence shown here is derived from an EMBL/GenBank/DDBJ whole genome shotgun (WGS) entry which is preliminary data.</text>
</comment>
<evidence type="ECO:0000256" key="10">
    <source>
        <dbReference type="ARBA" id="ARBA00049252"/>
    </source>
</evidence>
<evidence type="ECO:0000256" key="13">
    <source>
        <dbReference type="PIRSR" id="PIRSR606262-2"/>
    </source>
</evidence>
<dbReference type="PROSITE" id="PS00903">
    <property type="entry name" value="CYT_DCMP_DEAMINASES_1"/>
    <property type="match status" value="1"/>
</dbReference>
<comment type="catalytic activity">
    <reaction evidence="10 15">
        <text>2'-deoxycytidine + H2O + H(+) = 2'-deoxyuridine + NH4(+)</text>
        <dbReference type="Rhea" id="RHEA:13433"/>
        <dbReference type="ChEBI" id="CHEBI:15377"/>
        <dbReference type="ChEBI" id="CHEBI:15378"/>
        <dbReference type="ChEBI" id="CHEBI:15698"/>
        <dbReference type="ChEBI" id="CHEBI:16450"/>
        <dbReference type="ChEBI" id="CHEBI:28938"/>
        <dbReference type="EC" id="3.5.4.5"/>
    </reaction>
</comment>
<dbReference type="EC" id="3.5.4.5" evidence="4 15"/>
<dbReference type="GO" id="GO:0008270">
    <property type="term" value="F:zinc ion binding"/>
    <property type="evidence" value="ECO:0007669"/>
    <property type="project" value="UniProtKB-UniRule"/>
</dbReference>
<feature type="domain" description="CMP/dCMP-type deaminase" evidence="16">
    <location>
        <begin position="2"/>
        <end position="134"/>
    </location>
</feature>
<evidence type="ECO:0000256" key="15">
    <source>
        <dbReference type="RuleBase" id="RU364006"/>
    </source>
</evidence>
<reference evidence="17" key="1">
    <citation type="journal article" date="2021" name="PeerJ">
        <title>Extensive microbial diversity within the chicken gut microbiome revealed by metagenomics and culture.</title>
        <authorList>
            <person name="Gilroy R."/>
            <person name="Ravi A."/>
            <person name="Getino M."/>
            <person name="Pursley I."/>
            <person name="Horton D.L."/>
            <person name="Alikhan N.F."/>
            <person name="Baker D."/>
            <person name="Gharbi K."/>
            <person name="Hall N."/>
            <person name="Watson M."/>
            <person name="Adriaenssens E.M."/>
            <person name="Foster-Nyarko E."/>
            <person name="Jarju S."/>
            <person name="Secka A."/>
            <person name="Antonio M."/>
            <person name="Oren A."/>
            <person name="Chaudhuri R.R."/>
            <person name="La Ragione R."/>
            <person name="Hildebrand F."/>
            <person name="Pallen M.J."/>
        </authorList>
    </citation>
    <scope>NUCLEOTIDE SEQUENCE</scope>
    <source>
        <strain evidence="17">CHK188-4685</strain>
    </source>
</reference>
<comment type="cofactor">
    <cofactor evidence="1 14 15">
        <name>Zn(2+)</name>
        <dbReference type="ChEBI" id="CHEBI:29105"/>
    </cofactor>
</comment>
<dbReference type="SUPFAM" id="SSF53927">
    <property type="entry name" value="Cytidine deaminase-like"/>
    <property type="match status" value="1"/>
</dbReference>
<evidence type="ECO:0000256" key="14">
    <source>
        <dbReference type="PIRSR" id="PIRSR606262-3"/>
    </source>
</evidence>
<evidence type="ECO:0000256" key="12">
    <source>
        <dbReference type="PIRSR" id="PIRSR606262-1"/>
    </source>
</evidence>
<dbReference type="GO" id="GO:0072527">
    <property type="term" value="P:pyrimidine-containing compound metabolic process"/>
    <property type="evidence" value="ECO:0007669"/>
    <property type="project" value="UniProtKB-ARBA"/>
</dbReference>
<feature type="binding site" evidence="14">
    <location>
        <position position="94"/>
    </location>
    <ligand>
        <name>Zn(2+)</name>
        <dbReference type="ChEBI" id="CHEBI:29105"/>
        <note>catalytic</note>
    </ligand>
</feature>
<organism evidence="17 18">
    <name type="scientific">Candidatus Enterocloster faecavium</name>
    <dbReference type="NCBI Taxonomy" id="2838560"/>
    <lineage>
        <taxon>Bacteria</taxon>
        <taxon>Bacillati</taxon>
        <taxon>Bacillota</taxon>
        <taxon>Clostridia</taxon>
        <taxon>Lachnospirales</taxon>
        <taxon>Lachnospiraceae</taxon>
        <taxon>Enterocloster</taxon>
    </lineage>
</organism>
<protein>
    <recommendedName>
        <fullName evidence="5 15">Cytidine deaminase</fullName>
        <ecNumber evidence="4 15">3.5.4.5</ecNumber>
    </recommendedName>
    <alternativeName>
        <fullName evidence="9 15">Cytidine aminohydrolase</fullName>
    </alternativeName>
</protein>
<dbReference type="InterPro" id="IPR002125">
    <property type="entry name" value="CMP_dCMP_dom"/>
</dbReference>
<evidence type="ECO:0000256" key="11">
    <source>
        <dbReference type="ARBA" id="ARBA00049558"/>
    </source>
</evidence>
<evidence type="ECO:0000256" key="7">
    <source>
        <dbReference type="ARBA" id="ARBA00022801"/>
    </source>
</evidence>
<dbReference type="Gene3D" id="3.40.140.10">
    <property type="entry name" value="Cytidine Deaminase, domain 2"/>
    <property type="match status" value="1"/>
</dbReference>
<dbReference type="InterPro" id="IPR016193">
    <property type="entry name" value="Cytidine_deaminase-like"/>
</dbReference>
<accession>A0A9D2RMH6</accession>
<feature type="active site" description="Proton donor" evidence="12">
    <location>
        <position position="56"/>
    </location>
</feature>
<dbReference type="GO" id="GO:0042802">
    <property type="term" value="F:identical protein binding"/>
    <property type="evidence" value="ECO:0007669"/>
    <property type="project" value="UniProtKB-ARBA"/>
</dbReference>
<dbReference type="EMBL" id="DWYS01000102">
    <property type="protein sequence ID" value="HJB07927.1"/>
    <property type="molecule type" value="Genomic_DNA"/>
</dbReference>
<comment type="catalytic activity">
    <reaction evidence="11 15">
        <text>cytidine + H2O + H(+) = uridine + NH4(+)</text>
        <dbReference type="Rhea" id="RHEA:16069"/>
        <dbReference type="ChEBI" id="CHEBI:15377"/>
        <dbReference type="ChEBI" id="CHEBI:15378"/>
        <dbReference type="ChEBI" id="CHEBI:16704"/>
        <dbReference type="ChEBI" id="CHEBI:17562"/>
        <dbReference type="ChEBI" id="CHEBI:28938"/>
        <dbReference type="EC" id="3.5.4.5"/>
    </reaction>
</comment>
<evidence type="ECO:0000256" key="2">
    <source>
        <dbReference type="ARBA" id="ARBA00003949"/>
    </source>
</evidence>
<dbReference type="AlphaFoldDB" id="A0A9D2RMH6"/>
<dbReference type="InterPro" id="IPR016192">
    <property type="entry name" value="APOBEC/CMP_deaminase_Zn-bd"/>
</dbReference>
<dbReference type="Proteomes" id="UP000886804">
    <property type="component" value="Unassembled WGS sequence"/>
</dbReference>
<dbReference type="InterPro" id="IPR050202">
    <property type="entry name" value="Cyt/Deoxycyt_deaminase"/>
</dbReference>
<dbReference type="GO" id="GO:0005829">
    <property type="term" value="C:cytosol"/>
    <property type="evidence" value="ECO:0007669"/>
    <property type="project" value="TreeGrafter"/>
</dbReference>
<evidence type="ECO:0000256" key="6">
    <source>
        <dbReference type="ARBA" id="ARBA00022723"/>
    </source>
</evidence>
<dbReference type="Pfam" id="PF00383">
    <property type="entry name" value="dCMP_cyt_deam_1"/>
    <property type="match status" value="1"/>
</dbReference>
<evidence type="ECO:0000313" key="18">
    <source>
        <dbReference type="Proteomes" id="UP000886804"/>
    </source>
</evidence>
<evidence type="ECO:0000313" key="17">
    <source>
        <dbReference type="EMBL" id="HJB07927.1"/>
    </source>
</evidence>
<dbReference type="PROSITE" id="PS51747">
    <property type="entry name" value="CYT_DCMP_DEAMINASES_2"/>
    <property type="match status" value="1"/>
</dbReference>
<evidence type="ECO:0000256" key="4">
    <source>
        <dbReference type="ARBA" id="ARBA00012783"/>
    </source>
</evidence>
<name>A0A9D2RMH6_9FIRM</name>
<comment type="function">
    <text evidence="2 15">This enzyme scavenges exogenous and endogenous cytidine and 2'-deoxycytidine for UMP synthesis.</text>
</comment>
<gene>
    <name evidence="17" type="primary">cdd</name>
    <name evidence="17" type="ORF">H9716_08705</name>
</gene>
<evidence type="ECO:0000256" key="3">
    <source>
        <dbReference type="ARBA" id="ARBA00006576"/>
    </source>
</evidence>
<dbReference type="GO" id="GO:0055086">
    <property type="term" value="P:nucleobase-containing small molecule metabolic process"/>
    <property type="evidence" value="ECO:0007669"/>
    <property type="project" value="UniProtKB-ARBA"/>
</dbReference>
<dbReference type="GO" id="GO:0004126">
    <property type="term" value="F:cytidine deaminase activity"/>
    <property type="evidence" value="ECO:0007669"/>
    <property type="project" value="UniProtKB-UniRule"/>
</dbReference>
<evidence type="ECO:0000256" key="1">
    <source>
        <dbReference type="ARBA" id="ARBA00001947"/>
    </source>
</evidence>
<reference evidence="17" key="2">
    <citation type="submission" date="2021-04" db="EMBL/GenBank/DDBJ databases">
        <authorList>
            <person name="Gilroy R."/>
        </authorList>
    </citation>
    <scope>NUCLEOTIDE SEQUENCE</scope>
    <source>
        <strain evidence="17">CHK188-4685</strain>
    </source>
</reference>
<dbReference type="PANTHER" id="PTHR11644">
    <property type="entry name" value="CYTIDINE DEAMINASE"/>
    <property type="match status" value="1"/>
</dbReference>
<dbReference type="InterPro" id="IPR006262">
    <property type="entry name" value="Cyt_deam_tetra"/>
</dbReference>
<dbReference type="NCBIfam" id="NF004064">
    <property type="entry name" value="PRK05578.1"/>
    <property type="match status" value="1"/>
</dbReference>
<evidence type="ECO:0000259" key="16">
    <source>
        <dbReference type="PROSITE" id="PS51747"/>
    </source>
</evidence>
<dbReference type="NCBIfam" id="TIGR01354">
    <property type="entry name" value="cyt_deam_tetra"/>
    <property type="match status" value="1"/>
</dbReference>